<name>A0A2W4YS02_9SPHN</name>
<feature type="domain" description="Peptidase M15C" evidence="1">
    <location>
        <begin position="86"/>
        <end position="169"/>
    </location>
</feature>
<organism evidence="2 3">
    <name type="scientific">Sphingomonas taxi</name>
    <dbReference type="NCBI Taxonomy" id="1549858"/>
    <lineage>
        <taxon>Bacteria</taxon>
        <taxon>Pseudomonadati</taxon>
        <taxon>Pseudomonadota</taxon>
        <taxon>Alphaproteobacteria</taxon>
        <taxon>Sphingomonadales</taxon>
        <taxon>Sphingomonadaceae</taxon>
        <taxon>Sphingomonas</taxon>
    </lineage>
</organism>
<dbReference type="Proteomes" id="UP000249555">
    <property type="component" value="Unassembled WGS sequence"/>
</dbReference>
<comment type="caution">
    <text evidence="2">The sequence shown here is derived from an EMBL/GenBank/DDBJ whole genome shotgun (WGS) entry which is preliminary data.</text>
</comment>
<dbReference type="AlphaFoldDB" id="A0A2W4YS02"/>
<proteinExistence type="predicted"/>
<dbReference type="Pfam" id="PF13539">
    <property type="entry name" value="Peptidase_M15_4"/>
    <property type="match status" value="1"/>
</dbReference>
<dbReference type="EMBL" id="QFMX01000013">
    <property type="protein sequence ID" value="PZO72326.1"/>
    <property type="molecule type" value="Genomic_DNA"/>
</dbReference>
<evidence type="ECO:0000313" key="3">
    <source>
        <dbReference type="Proteomes" id="UP000249555"/>
    </source>
</evidence>
<dbReference type="InterPro" id="IPR009045">
    <property type="entry name" value="Zn_M74/Hedgehog-like"/>
</dbReference>
<dbReference type="CDD" id="cd14845">
    <property type="entry name" value="L-Ala-D-Glu_peptidase_like"/>
    <property type="match status" value="1"/>
</dbReference>
<dbReference type="Gene3D" id="3.30.1380.10">
    <property type="match status" value="1"/>
</dbReference>
<sequence length="175" mass="18986">MKVDGIVGPGTLAAFDKALPALVTIRPAPKPEDDLPESAEAKLKGVHNELVAVVRLASVKSPIPFTVIEGLRTKERQAQLVKAGASKTSNSRHLTGHAVDLWPLDPKTMKTIPSDAAFPQGSNEARAASARLWSDLRKIAGYMREAAKELGVMIEWGGDWGWDAVHFQLNRKAYP</sequence>
<accession>A0A2W4YS02</accession>
<dbReference type="SUPFAM" id="SSF55166">
    <property type="entry name" value="Hedgehog/DD-peptidase"/>
    <property type="match status" value="1"/>
</dbReference>
<reference evidence="2 3" key="1">
    <citation type="submission" date="2017-08" db="EMBL/GenBank/DDBJ databases">
        <title>Infants hospitalized years apart are colonized by the same room-sourced microbial strains.</title>
        <authorList>
            <person name="Brooks B."/>
            <person name="Olm M.R."/>
            <person name="Firek B.A."/>
            <person name="Baker R."/>
            <person name="Thomas B.C."/>
            <person name="Morowitz M.J."/>
            <person name="Banfield J.F."/>
        </authorList>
    </citation>
    <scope>NUCLEOTIDE SEQUENCE [LARGE SCALE GENOMIC DNA]</scope>
    <source>
        <strain evidence="2">S2_018_000_R3_119</strain>
    </source>
</reference>
<evidence type="ECO:0000259" key="1">
    <source>
        <dbReference type="Pfam" id="PF13539"/>
    </source>
</evidence>
<dbReference type="InterPro" id="IPR039561">
    <property type="entry name" value="Peptidase_M15C"/>
</dbReference>
<protein>
    <recommendedName>
        <fullName evidence="1">Peptidase M15C domain-containing protein</fullName>
    </recommendedName>
</protein>
<evidence type="ECO:0000313" key="2">
    <source>
        <dbReference type="EMBL" id="PZO72326.1"/>
    </source>
</evidence>
<dbReference type="GO" id="GO:0008233">
    <property type="term" value="F:peptidase activity"/>
    <property type="evidence" value="ECO:0007669"/>
    <property type="project" value="InterPro"/>
</dbReference>
<gene>
    <name evidence="2" type="ORF">DI640_12850</name>
</gene>